<feature type="binding site" evidence="11">
    <location>
        <position position="55"/>
    </location>
    <ligand>
        <name>[4Fe-4S] cluster</name>
        <dbReference type="ChEBI" id="CHEBI:49883"/>
    </ligand>
</feature>
<feature type="binding site" evidence="11">
    <location>
        <position position="24"/>
    </location>
    <ligand>
        <name>[4Fe-4S] cluster</name>
        <dbReference type="ChEBI" id="CHEBI:49883"/>
    </ligand>
</feature>
<keyword evidence="15" id="KW-1185">Reference proteome</keyword>
<dbReference type="InterPro" id="IPR003482">
    <property type="entry name" value="Whib"/>
</dbReference>
<keyword evidence="8 11" id="KW-0238">DNA-binding</keyword>
<evidence type="ECO:0000256" key="8">
    <source>
        <dbReference type="ARBA" id="ARBA00023125"/>
    </source>
</evidence>
<dbReference type="Proteomes" id="UP001298593">
    <property type="component" value="Unassembled WGS sequence"/>
</dbReference>
<comment type="PTM">
    <text evidence="11">Upon Fe-S cluster removal intramolecular disulfide bonds are formed.</text>
</comment>
<accession>A0ABU5XVK3</accession>
<evidence type="ECO:0000256" key="2">
    <source>
        <dbReference type="ARBA" id="ARBA00006597"/>
    </source>
</evidence>
<keyword evidence="10 11" id="KW-0804">Transcription</keyword>
<feature type="binding site" evidence="11">
    <location>
        <position position="58"/>
    </location>
    <ligand>
        <name>[4Fe-4S] cluster</name>
        <dbReference type="ChEBI" id="CHEBI:49883"/>
    </ligand>
</feature>
<keyword evidence="4 11" id="KW-0479">Metal-binding</keyword>
<evidence type="ECO:0000256" key="9">
    <source>
        <dbReference type="ARBA" id="ARBA00023157"/>
    </source>
</evidence>
<comment type="similarity">
    <text evidence="2 11">Belongs to the WhiB family.</text>
</comment>
<comment type="cofactor">
    <cofactor evidence="11">
        <name>[4Fe-4S] cluster</name>
        <dbReference type="ChEBI" id="CHEBI:49883"/>
    </cofactor>
    <text evidence="11">Binds 1 [4Fe-4S] cluster per subunit. Following nitrosylation of the [4Fe-4S] cluster binds 1 [4Fe-8(NO)] cluster per subunit.</text>
</comment>
<evidence type="ECO:0000256" key="5">
    <source>
        <dbReference type="ARBA" id="ARBA00023004"/>
    </source>
</evidence>
<name>A0ABU5XVK3_9MYCO</name>
<comment type="subcellular location">
    <subcellularLocation>
        <location evidence="1 11">Cytoplasm</location>
    </subcellularLocation>
</comment>
<evidence type="ECO:0000256" key="4">
    <source>
        <dbReference type="ARBA" id="ARBA00022723"/>
    </source>
</evidence>
<comment type="caution">
    <text evidence="14">The sequence shown here is derived from an EMBL/GenBank/DDBJ whole genome shotgun (WGS) entry which is preliminary data.</text>
</comment>
<feature type="binding site" evidence="11">
    <location>
        <position position="64"/>
    </location>
    <ligand>
        <name>[4Fe-4S] cluster</name>
        <dbReference type="ChEBI" id="CHEBI:49883"/>
    </ligand>
</feature>
<keyword evidence="7 11" id="KW-0805">Transcription regulation</keyword>
<evidence type="ECO:0000313" key="15">
    <source>
        <dbReference type="Proteomes" id="UP001298593"/>
    </source>
</evidence>
<proteinExistence type="inferred from homology"/>
<evidence type="ECO:0000256" key="1">
    <source>
        <dbReference type="ARBA" id="ARBA00004496"/>
    </source>
</evidence>
<organism evidence="14 15">
    <name type="scientific">[Mycobacterium] nativiensis</name>
    <dbReference type="NCBI Taxonomy" id="2855503"/>
    <lineage>
        <taxon>Bacteria</taxon>
        <taxon>Bacillati</taxon>
        <taxon>Actinomycetota</taxon>
        <taxon>Actinomycetes</taxon>
        <taxon>Mycobacteriales</taxon>
        <taxon>Mycobacteriaceae</taxon>
        <taxon>Mycolicibacter</taxon>
    </lineage>
</organism>
<evidence type="ECO:0000256" key="11">
    <source>
        <dbReference type="HAMAP-Rule" id="MF_01479"/>
    </source>
</evidence>
<dbReference type="PROSITE" id="PS51674">
    <property type="entry name" value="4FE4S_WBL"/>
    <property type="match status" value="1"/>
</dbReference>
<evidence type="ECO:0000256" key="6">
    <source>
        <dbReference type="ARBA" id="ARBA00023014"/>
    </source>
</evidence>
<evidence type="ECO:0000256" key="3">
    <source>
        <dbReference type="ARBA" id="ARBA00022485"/>
    </source>
</evidence>
<reference evidence="14 15" key="1">
    <citation type="submission" date="2023-12" db="EMBL/GenBank/DDBJ databases">
        <title>Description of new species of Mycobacterium terrae complex isolated from sewage at the Sao Paulo Zoological Park Foundation in Brazil.</title>
        <authorList>
            <person name="Romagnoli C.L."/>
            <person name="Conceicao E.C."/>
            <person name="Machado E."/>
            <person name="Barreto L.B.P.F."/>
            <person name="Sharma A."/>
            <person name="Silva N.M."/>
            <person name="Marques L.E."/>
            <person name="Juliana M.A."/>
            <person name="Lourenco M.C.S."/>
            <person name="Digiampietri L.A."/>
            <person name="Suffys P.N."/>
            <person name="Viana-Niero C."/>
        </authorList>
    </citation>
    <scope>NUCLEOTIDE SEQUENCE [LARGE SCALE GENOMIC DNA]</scope>
    <source>
        <strain evidence="14 15">MYC340</strain>
    </source>
</reference>
<evidence type="ECO:0000256" key="12">
    <source>
        <dbReference type="SAM" id="MobiDB-lite"/>
    </source>
</evidence>
<feature type="domain" description="4Fe-4S Wbl-type" evidence="13">
    <location>
        <begin position="23"/>
        <end position="88"/>
    </location>
</feature>
<comment type="function">
    <text evidence="11">Acts as a transcriptional regulator. Probably redox-responsive. The apo- but not holo-form probably binds DNA.</text>
</comment>
<dbReference type="HAMAP" id="MF_01479">
    <property type="entry name" value="WhiB"/>
    <property type="match status" value="1"/>
</dbReference>
<protein>
    <recommendedName>
        <fullName evidence="11">Transcriptional regulator WhiB</fullName>
    </recommendedName>
</protein>
<keyword evidence="11" id="KW-0963">Cytoplasm</keyword>
<dbReference type="PANTHER" id="PTHR38839">
    <property type="entry name" value="TRANSCRIPTIONAL REGULATOR WHID-RELATED"/>
    <property type="match status" value="1"/>
</dbReference>
<dbReference type="RefSeq" id="WP_329779925.1">
    <property type="nucleotide sequence ID" value="NZ_JAYJJU010000007.1"/>
</dbReference>
<feature type="compositionally biased region" description="Basic and acidic residues" evidence="12">
    <location>
        <begin position="116"/>
        <end position="137"/>
    </location>
</feature>
<keyword evidence="5 11" id="KW-0408">Iron</keyword>
<evidence type="ECO:0000259" key="13">
    <source>
        <dbReference type="PROSITE" id="PS51674"/>
    </source>
</evidence>
<comment type="PTM">
    <text evidence="11">The Fe-S cluster can be nitrosylated by nitric oxide (NO).</text>
</comment>
<keyword evidence="6 11" id="KW-0411">Iron-sulfur</keyword>
<gene>
    <name evidence="11" type="primary">whiB</name>
    <name evidence="14" type="ORF">KV113_09375</name>
</gene>
<keyword evidence="9 11" id="KW-1015">Disulfide bond</keyword>
<dbReference type="InterPro" id="IPR034768">
    <property type="entry name" value="4FE4S_WBL"/>
</dbReference>
<evidence type="ECO:0000256" key="7">
    <source>
        <dbReference type="ARBA" id="ARBA00023015"/>
    </source>
</evidence>
<evidence type="ECO:0000313" key="14">
    <source>
        <dbReference type="EMBL" id="MEB3031767.1"/>
    </source>
</evidence>
<sequence>MANSILAPTPTTDAREHWSERSLCRQIDADVFFPERDDADPTPRAEKVATAKAICALCPVRDECLQAALDNDEEFGVWGGLTKAERNRLHGSRGSRPPRILMPCGTPAAARRHARHNEPLDEACRRAAARDRQERAQRRASRAS</sequence>
<dbReference type="EMBL" id="JAYJJU010000007">
    <property type="protein sequence ID" value="MEB3031767.1"/>
    <property type="molecule type" value="Genomic_DNA"/>
</dbReference>
<dbReference type="Pfam" id="PF02467">
    <property type="entry name" value="Whib"/>
    <property type="match status" value="1"/>
</dbReference>
<evidence type="ECO:0000256" key="10">
    <source>
        <dbReference type="ARBA" id="ARBA00023163"/>
    </source>
</evidence>
<keyword evidence="3 11" id="KW-0004">4Fe-4S</keyword>
<feature type="region of interest" description="Disordered" evidence="12">
    <location>
        <begin position="87"/>
        <end position="144"/>
    </location>
</feature>